<dbReference type="EMBL" id="CP003345">
    <property type="protein sequence ID" value="AFM03187.1"/>
    <property type="molecule type" value="Genomic_DNA"/>
</dbReference>
<dbReference type="RefSeq" id="WP_014796646.1">
    <property type="nucleotide sequence ID" value="NC_018018.1"/>
</dbReference>
<feature type="domain" description="Galactosyltransferase C-terminal" evidence="3">
    <location>
        <begin position="149"/>
        <end position="200"/>
    </location>
</feature>
<dbReference type="Pfam" id="PF00535">
    <property type="entry name" value="Glycos_transf_2"/>
    <property type="match status" value="1"/>
</dbReference>
<organism evidence="4 5">
    <name type="scientific">Bernardetia litoralis (strain ATCC 23117 / DSM 6794 / NBRC 15988 / NCIMB 1366 / Fx l1 / Sio-4)</name>
    <name type="common">Flexibacter litoralis</name>
    <dbReference type="NCBI Taxonomy" id="880071"/>
    <lineage>
        <taxon>Bacteria</taxon>
        <taxon>Pseudomonadati</taxon>
        <taxon>Bacteroidota</taxon>
        <taxon>Cytophagia</taxon>
        <taxon>Cytophagales</taxon>
        <taxon>Bernardetiaceae</taxon>
        <taxon>Bernardetia</taxon>
    </lineage>
</organism>
<evidence type="ECO:0000259" key="3">
    <source>
        <dbReference type="Pfam" id="PF02709"/>
    </source>
</evidence>
<name>I4AGV2_BERLS</name>
<dbReference type="GO" id="GO:0016740">
    <property type="term" value="F:transferase activity"/>
    <property type="evidence" value="ECO:0007669"/>
    <property type="project" value="UniProtKB-KW"/>
</dbReference>
<dbReference type="InterPro" id="IPR001173">
    <property type="entry name" value="Glyco_trans_2-like"/>
</dbReference>
<dbReference type="HOGENOM" id="CLU_065775_0_0_10"/>
<dbReference type="KEGG" id="fli:Fleli_0727"/>
<dbReference type="AlphaFoldDB" id="I4AGV2"/>
<feature type="domain" description="Glycosyltransferase 2-like" evidence="2">
    <location>
        <begin position="5"/>
        <end position="139"/>
    </location>
</feature>
<gene>
    <name evidence="4" type="ordered locus">Fleli_0727</name>
</gene>
<keyword evidence="5" id="KW-1185">Reference proteome</keyword>
<sequence>MTKFSFIVPYRNRDTQIAKRCLLSLQNQIFNQNLITDYEVIFIDYGSDKAISDELESFCADLDKVNYVFNNVRGFFWSRSASINNGIYLAKGEYCIIADVDMIYSPIFLEEVDKNINQNTLLHYQCFYLNEGFEYDKYLENHSLKIENTNQFEKSSKESAMGIVVIPTQKLKEIGAFDEYYKLWGVEDKDLNRRLLNYDYSEKLEMKWLNTEKSPVFHQWHPAANNPLAQPKGWEKIVIDHYHNKYDKPKLTIHKKTNGIEIGKIYTNEERPALGIYEKCYSDNSLSSNFSFDFPIEKSYSSFVSQFMKLDKNESLILNQSFSLIDEKATSKAAQGVRKINNLLEKVKVSYRMTELLKHTYGNIDFYQVRDFLFYFIVDFEDFIEDYYYKQENGSNGKPEKITLILFKK</sequence>
<evidence type="ECO:0000313" key="5">
    <source>
        <dbReference type="Proteomes" id="UP000006054"/>
    </source>
</evidence>
<dbReference type="InterPro" id="IPR029044">
    <property type="entry name" value="Nucleotide-diphossugar_trans"/>
</dbReference>
<dbReference type="STRING" id="880071.Fleli_0727"/>
<accession>I4AGV2</accession>
<evidence type="ECO:0000256" key="1">
    <source>
        <dbReference type="ARBA" id="ARBA00022679"/>
    </source>
</evidence>
<dbReference type="OrthoDB" id="9815829at2"/>
<dbReference type="PANTHER" id="PTHR43685">
    <property type="entry name" value="GLYCOSYLTRANSFERASE"/>
    <property type="match status" value="1"/>
</dbReference>
<dbReference type="PANTHER" id="PTHR43685:SF3">
    <property type="entry name" value="SLR2126 PROTEIN"/>
    <property type="match status" value="1"/>
</dbReference>
<evidence type="ECO:0000313" key="4">
    <source>
        <dbReference type="EMBL" id="AFM03187.1"/>
    </source>
</evidence>
<dbReference type="Pfam" id="PF02709">
    <property type="entry name" value="Glyco_transf_7C"/>
    <property type="match status" value="1"/>
</dbReference>
<reference evidence="5" key="1">
    <citation type="submission" date="2012-06" db="EMBL/GenBank/DDBJ databases">
        <title>The complete genome of Flexibacter litoralis DSM 6794.</title>
        <authorList>
            <person name="Lucas S."/>
            <person name="Copeland A."/>
            <person name="Lapidus A."/>
            <person name="Glavina del Rio T."/>
            <person name="Dalin E."/>
            <person name="Tice H."/>
            <person name="Bruce D."/>
            <person name="Goodwin L."/>
            <person name="Pitluck S."/>
            <person name="Peters L."/>
            <person name="Ovchinnikova G."/>
            <person name="Lu M."/>
            <person name="Kyrpides N."/>
            <person name="Mavromatis K."/>
            <person name="Ivanova N."/>
            <person name="Brettin T."/>
            <person name="Detter J.C."/>
            <person name="Han C."/>
            <person name="Larimer F."/>
            <person name="Land M."/>
            <person name="Hauser L."/>
            <person name="Markowitz V."/>
            <person name="Cheng J.-F."/>
            <person name="Hugenholtz P."/>
            <person name="Woyke T."/>
            <person name="Wu D."/>
            <person name="Spring S."/>
            <person name="Lang E."/>
            <person name="Kopitz M."/>
            <person name="Brambilla E."/>
            <person name="Klenk H.-P."/>
            <person name="Eisen J.A."/>
        </authorList>
    </citation>
    <scope>NUCLEOTIDE SEQUENCE [LARGE SCALE GENOMIC DNA]</scope>
    <source>
        <strain evidence="5">ATCC 23117 / DSM 6794 / NBRC 15988 / NCIMB 1366 / Sio-4</strain>
    </source>
</reference>
<dbReference type="InterPro" id="IPR050834">
    <property type="entry name" value="Glycosyltransf_2"/>
</dbReference>
<dbReference type="eggNOG" id="COG1216">
    <property type="taxonomic scope" value="Bacteria"/>
</dbReference>
<dbReference type="InterPro" id="IPR027791">
    <property type="entry name" value="Galactosyl_T_C"/>
</dbReference>
<protein>
    <submittedName>
        <fullName evidence="4">Glycosyl transferase</fullName>
    </submittedName>
</protein>
<proteinExistence type="predicted"/>
<evidence type="ECO:0000259" key="2">
    <source>
        <dbReference type="Pfam" id="PF00535"/>
    </source>
</evidence>
<dbReference type="Proteomes" id="UP000006054">
    <property type="component" value="Chromosome"/>
</dbReference>
<dbReference type="Gene3D" id="3.90.550.10">
    <property type="entry name" value="Spore Coat Polysaccharide Biosynthesis Protein SpsA, Chain A"/>
    <property type="match status" value="1"/>
</dbReference>
<keyword evidence="1 4" id="KW-0808">Transferase</keyword>
<dbReference type="SUPFAM" id="SSF53448">
    <property type="entry name" value="Nucleotide-diphospho-sugar transferases"/>
    <property type="match status" value="1"/>
</dbReference>